<comment type="caution">
    <text evidence="2">The sequence shown here is derived from an EMBL/GenBank/DDBJ whole genome shotgun (WGS) entry which is preliminary data.</text>
</comment>
<dbReference type="PANTHER" id="PTHR34980">
    <property type="entry name" value="INNER MEMBRANE PROTEIN-RELATED-RELATED"/>
    <property type="match status" value="1"/>
</dbReference>
<evidence type="ECO:0000313" key="2">
    <source>
        <dbReference type="EMBL" id="MFC3023740.1"/>
    </source>
</evidence>
<dbReference type="EMBL" id="JBHRSE010000052">
    <property type="protein sequence ID" value="MFC3023740.1"/>
    <property type="molecule type" value="Genomic_DNA"/>
</dbReference>
<dbReference type="RefSeq" id="WP_123015860.1">
    <property type="nucleotide sequence ID" value="NZ_AP024911.1"/>
</dbReference>
<feature type="transmembrane region" description="Helical" evidence="1">
    <location>
        <begin position="23"/>
        <end position="40"/>
    </location>
</feature>
<protein>
    <submittedName>
        <fullName evidence="2">DUF805 domain-containing protein</fullName>
    </submittedName>
</protein>
<dbReference type="Proteomes" id="UP001595384">
    <property type="component" value="Unassembled WGS sequence"/>
</dbReference>
<evidence type="ECO:0000313" key="3">
    <source>
        <dbReference type="Proteomes" id="UP001595384"/>
    </source>
</evidence>
<dbReference type="InterPro" id="IPR008523">
    <property type="entry name" value="DUF805"/>
</dbReference>
<evidence type="ECO:0000256" key="1">
    <source>
        <dbReference type="SAM" id="Phobius"/>
    </source>
</evidence>
<reference evidence="3" key="1">
    <citation type="journal article" date="2019" name="Int. J. Syst. Evol. Microbiol.">
        <title>The Global Catalogue of Microorganisms (GCM) 10K type strain sequencing project: providing services to taxonomists for standard genome sequencing and annotation.</title>
        <authorList>
            <consortium name="The Broad Institute Genomics Platform"/>
            <consortium name="The Broad Institute Genome Sequencing Center for Infectious Disease"/>
            <person name="Wu L."/>
            <person name="Ma J."/>
        </authorList>
    </citation>
    <scope>NUCLEOTIDE SEQUENCE [LARGE SCALE GENOMIC DNA]</scope>
    <source>
        <strain evidence="3">KCTC 62784</strain>
    </source>
</reference>
<feature type="transmembrane region" description="Helical" evidence="1">
    <location>
        <begin position="52"/>
        <end position="70"/>
    </location>
</feature>
<sequence length="117" mass="13851">MEWYLSVIRQYFVFDGRARRKQYWMFMLINCIILIALYSLNQMARTEMFTSIYSLFIFIPSLALTVRRLHDTGRSGWWFLVSFIPFIGSLILLYFMVKDSVPGTNEFGPNPKETLSL</sequence>
<proteinExistence type="predicted"/>
<gene>
    <name evidence="2" type="ORF">ACFODT_07875</name>
</gene>
<dbReference type="PANTHER" id="PTHR34980:SF2">
    <property type="entry name" value="INNER MEMBRANE PROTEIN YHAH-RELATED"/>
    <property type="match status" value="1"/>
</dbReference>
<accession>A0ABV7C6S7</accession>
<dbReference type="Pfam" id="PF05656">
    <property type="entry name" value="DUF805"/>
    <property type="match status" value="1"/>
</dbReference>
<keyword evidence="1" id="KW-1133">Transmembrane helix</keyword>
<organism evidence="2 3">
    <name type="scientific">Vibrio zhugei</name>
    <dbReference type="NCBI Taxonomy" id="2479546"/>
    <lineage>
        <taxon>Bacteria</taxon>
        <taxon>Pseudomonadati</taxon>
        <taxon>Pseudomonadota</taxon>
        <taxon>Gammaproteobacteria</taxon>
        <taxon>Vibrionales</taxon>
        <taxon>Vibrionaceae</taxon>
        <taxon>Vibrio</taxon>
    </lineage>
</organism>
<name>A0ABV7C6S7_9VIBR</name>
<keyword evidence="1" id="KW-0472">Membrane</keyword>
<feature type="transmembrane region" description="Helical" evidence="1">
    <location>
        <begin position="76"/>
        <end position="97"/>
    </location>
</feature>
<keyword evidence="3" id="KW-1185">Reference proteome</keyword>
<keyword evidence="1" id="KW-0812">Transmembrane</keyword>